<keyword evidence="6" id="KW-1185">Reference proteome</keyword>
<dbReference type="Pfam" id="PF00400">
    <property type="entry name" value="WD40"/>
    <property type="match status" value="2"/>
</dbReference>
<dbReference type="EMBL" id="MU001493">
    <property type="protein sequence ID" value="KAF2450546.1"/>
    <property type="molecule type" value="Genomic_DNA"/>
</dbReference>
<dbReference type="PROSITE" id="PS50082">
    <property type="entry name" value="WD_REPEATS_2"/>
    <property type="match status" value="1"/>
</dbReference>
<dbReference type="Gene3D" id="2.130.10.10">
    <property type="entry name" value="YVTN repeat-like/Quinoprotein amine dehydrogenase"/>
    <property type="match status" value="2"/>
</dbReference>
<protein>
    <submittedName>
        <fullName evidence="5">WD40 repeat-like protein</fullName>
    </submittedName>
</protein>
<dbReference type="SMART" id="SM00320">
    <property type="entry name" value="WD40"/>
    <property type="match status" value="3"/>
</dbReference>
<dbReference type="InterPro" id="IPR015943">
    <property type="entry name" value="WD40/YVTN_repeat-like_dom_sf"/>
</dbReference>
<keyword evidence="1 3" id="KW-0853">WD repeat</keyword>
<evidence type="ECO:0000256" key="1">
    <source>
        <dbReference type="ARBA" id="ARBA00022574"/>
    </source>
</evidence>
<feature type="chain" id="PRO_5040418077" evidence="4">
    <location>
        <begin position="19"/>
        <end position="413"/>
    </location>
</feature>
<dbReference type="Proteomes" id="UP000799764">
    <property type="component" value="Unassembled WGS sequence"/>
</dbReference>
<dbReference type="OrthoDB" id="1367865at2759"/>
<organism evidence="5 6">
    <name type="scientific">Karstenula rhodostoma CBS 690.94</name>
    <dbReference type="NCBI Taxonomy" id="1392251"/>
    <lineage>
        <taxon>Eukaryota</taxon>
        <taxon>Fungi</taxon>
        <taxon>Dikarya</taxon>
        <taxon>Ascomycota</taxon>
        <taxon>Pezizomycotina</taxon>
        <taxon>Dothideomycetes</taxon>
        <taxon>Pleosporomycetidae</taxon>
        <taxon>Pleosporales</taxon>
        <taxon>Massarineae</taxon>
        <taxon>Didymosphaeriaceae</taxon>
        <taxon>Karstenula</taxon>
    </lineage>
</organism>
<comment type="caution">
    <text evidence="5">The sequence shown here is derived from an EMBL/GenBank/DDBJ whole genome shotgun (WGS) entry which is preliminary data.</text>
</comment>
<reference evidence="5" key="1">
    <citation type="journal article" date="2020" name="Stud. Mycol.">
        <title>101 Dothideomycetes genomes: a test case for predicting lifestyles and emergence of pathogens.</title>
        <authorList>
            <person name="Haridas S."/>
            <person name="Albert R."/>
            <person name="Binder M."/>
            <person name="Bloem J."/>
            <person name="Labutti K."/>
            <person name="Salamov A."/>
            <person name="Andreopoulos B."/>
            <person name="Baker S."/>
            <person name="Barry K."/>
            <person name="Bills G."/>
            <person name="Bluhm B."/>
            <person name="Cannon C."/>
            <person name="Castanera R."/>
            <person name="Culley D."/>
            <person name="Daum C."/>
            <person name="Ezra D."/>
            <person name="Gonzalez J."/>
            <person name="Henrissat B."/>
            <person name="Kuo A."/>
            <person name="Liang C."/>
            <person name="Lipzen A."/>
            <person name="Lutzoni F."/>
            <person name="Magnuson J."/>
            <person name="Mondo S."/>
            <person name="Nolan M."/>
            <person name="Ohm R."/>
            <person name="Pangilinan J."/>
            <person name="Park H.-J."/>
            <person name="Ramirez L."/>
            <person name="Alfaro M."/>
            <person name="Sun H."/>
            <person name="Tritt A."/>
            <person name="Yoshinaga Y."/>
            <person name="Zwiers L.-H."/>
            <person name="Turgeon B."/>
            <person name="Goodwin S."/>
            <person name="Spatafora J."/>
            <person name="Crous P."/>
            <person name="Grigoriev I."/>
        </authorList>
    </citation>
    <scope>NUCLEOTIDE SEQUENCE</scope>
    <source>
        <strain evidence="5">CBS 690.94</strain>
    </source>
</reference>
<dbReference type="PANTHER" id="PTHR19848:SF8">
    <property type="entry name" value="F-BOX AND WD REPEAT DOMAIN CONTAINING 7"/>
    <property type="match status" value="1"/>
</dbReference>
<dbReference type="AlphaFoldDB" id="A0A9P4UHE2"/>
<proteinExistence type="predicted"/>
<keyword evidence="2" id="KW-0677">Repeat</keyword>
<evidence type="ECO:0000313" key="6">
    <source>
        <dbReference type="Proteomes" id="UP000799764"/>
    </source>
</evidence>
<dbReference type="PANTHER" id="PTHR19848">
    <property type="entry name" value="WD40 REPEAT PROTEIN"/>
    <property type="match status" value="1"/>
</dbReference>
<evidence type="ECO:0000313" key="5">
    <source>
        <dbReference type="EMBL" id="KAF2450546.1"/>
    </source>
</evidence>
<dbReference type="PROSITE" id="PS50294">
    <property type="entry name" value="WD_REPEATS_REGION"/>
    <property type="match status" value="1"/>
</dbReference>
<evidence type="ECO:0000256" key="4">
    <source>
        <dbReference type="SAM" id="SignalP"/>
    </source>
</evidence>
<accession>A0A9P4UHE2</accession>
<name>A0A9P4UHE2_9PLEO</name>
<evidence type="ECO:0000256" key="2">
    <source>
        <dbReference type="ARBA" id="ARBA00022737"/>
    </source>
</evidence>
<dbReference type="InterPro" id="IPR001680">
    <property type="entry name" value="WD40_rpt"/>
</dbReference>
<gene>
    <name evidence="5" type="ORF">P171DRAFT_479630</name>
</gene>
<evidence type="ECO:0000256" key="3">
    <source>
        <dbReference type="PROSITE-ProRule" id="PRU00221"/>
    </source>
</evidence>
<keyword evidence="4" id="KW-0732">Signal</keyword>
<feature type="repeat" description="WD" evidence="3">
    <location>
        <begin position="199"/>
        <end position="240"/>
    </location>
</feature>
<dbReference type="InterPro" id="IPR036322">
    <property type="entry name" value="WD40_repeat_dom_sf"/>
</dbReference>
<dbReference type="SUPFAM" id="SSF50978">
    <property type="entry name" value="WD40 repeat-like"/>
    <property type="match status" value="1"/>
</dbReference>
<feature type="signal peptide" evidence="4">
    <location>
        <begin position="1"/>
        <end position="18"/>
    </location>
</feature>
<sequence length="413" mass="45759">MALRTLIVIQLLRHAAFSLTVPPRATSKFDIVSLAALPPVSTPVSDWQHDGKAAEWAEGYPKKWGSEQPHSLSLFGPGTVTPDEKFLIMINDTNTRITDLHTGATVADIAQTGDDARITVSPQGGYDLLISTHRPQWTGSDIYHYTLSKEGAPVADPIKIAGETTSFDQNVFLGRRYTASQQNEAFIYDLDNPEAIVTLNGHSDGIMSAAFSPDGRYVATAAWDGKGKLWSAKNGTFLSDFESSTAQNWVTRFSPNGEYLAIGNGERTAKIYTVANLTAPPIVISEFSQWVRNLEWSPDGKYIAGGSWGKVLVYSLAEGKVVQKWELDDEGKRYFEIVDVTWLEGGKRIAYRYQATLEVYDFESNLKYAWGPGANDTYLNGFNVGGTFLLKKRGWIGGFDWDHSVRFWKYPAA</sequence>